<proteinExistence type="predicted"/>
<feature type="compositionally biased region" description="Basic and acidic residues" evidence="1">
    <location>
        <begin position="17"/>
        <end position="27"/>
    </location>
</feature>
<dbReference type="Proteomes" id="UP000041254">
    <property type="component" value="Unassembled WGS sequence"/>
</dbReference>
<dbReference type="AlphaFoldDB" id="A0A0G4H3P7"/>
<gene>
    <name evidence="2" type="ORF">Vbra_6530</name>
</gene>
<evidence type="ECO:0000256" key="1">
    <source>
        <dbReference type="SAM" id="MobiDB-lite"/>
    </source>
</evidence>
<reference evidence="2 3" key="1">
    <citation type="submission" date="2014-11" db="EMBL/GenBank/DDBJ databases">
        <authorList>
            <person name="Zhu J."/>
            <person name="Qi W."/>
            <person name="Song R."/>
        </authorList>
    </citation>
    <scope>NUCLEOTIDE SEQUENCE [LARGE SCALE GENOMIC DNA]</scope>
</reference>
<accession>A0A0G4H3P7</accession>
<protein>
    <recommendedName>
        <fullName evidence="4">Clathrin light chain</fullName>
    </recommendedName>
</protein>
<organism evidence="2 3">
    <name type="scientific">Vitrella brassicaformis (strain CCMP3155)</name>
    <dbReference type="NCBI Taxonomy" id="1169540"/>
    <lineage>
        <taxon>Eukaryota</taxon>
        <taxon>Sar</taxon>
        <taxon>Alveolata</taxon>
        <taxon>Colpodellida</taxon>
        <taxon>Vitrellaceae</taxon>
        <taxon>Vitrella</taxon>
    </lineage>
</organism>
<dbReference type="OrthoDB" id="10353966at2759"/>
<name>A0A0G4H3P7_VITBC</name>
<dbReference type="InParanoid" id="A0A0G4H3P7"/>
<feature type="region of interest" description="Disordered" evidence="1">
    <location>
        <begin position="1"/>
        <end position="39"/>
    </location>
</feature>
<evidence type="ECO:0008006" key="4">
    <source>
        <dbReference type="Google" id="ProtNLM"/>
    </source>
</evidence>
<dbReference type="VEuPathDB" id="CryptoDB:Vbra_6530"/>
<dbReference type="EMBL" id="CDMY01000982">
    <property type="protein sequence ID" value="CEM38353.1"/>
    <property type="molecule type" value="Genomic_DNA"/>
</dbReference>
<evidence type="ECO:0000313" key="3">
    <source>
        <dbReference type="Proteomes" id="UP000041254"/>
    </source>
</evidence>
<sequence>MGPPEGGFATDINLPFHDLKPFGREDTANELTDDSMKQTDNMVDQIEKAEVAEEKRAIFRARTHLRSEAINNFDGIARAQAANVDEYAASNPWRSHHKAEALGRQGRLARRLGIQAPRRLASS</sequence>
<evidence type="ECO:0000313" key="2">
    <source>
        <dbReference type="EMBL" id="CEM38353.1"/>
    </source>
</evidence>
<keyword evidence="3" id="KW-1185">Reference proteome</keyword>
<dbReference type="PhylomeDB" id="A0A0G4H3P7"/>